<comment type="caution">
    <text evidence="2">The sequence shown here is derived from an EMBL/GenBank/DDBJ whole genome shotgun (WGS) entry which is preliminary data.</text>
</comment>
<accession>A0A822Y8U8</accession>
<evidence type="ECO:0000313" key="2">
    <source>
        <dbReference type="EMBL" id="DAD28837.1"/>
    </source>
</evidence>
<keyword evidence="3" id="KW-1185">Reference proteome</keyword>
<dbReference type="AlphaFoldDB" id="A0A822Y8U8"/>
<organism evidence="2 3">
    <name type="scientific">Nelumbo nucifera</name>
    <name type="common">Sacred lotus</name>
    <dbReference type="NCBI Taxonomy" id="4432"/>
    <lineage>
        <taxon>Eukaryota</taxon>
        <taxon>Viridiplantae</taxon>
        <taxon>Streptophyta</taxon>
        <taxon>Embryophyta</taxon>
        <taxon>Tracheophyta</taxon>
        <taxon>Spermatophyta</taxon>
        <taxon>Magnoliopsida</taxon>
        <taxon>Proteales</taxon>
        <taxon>Nelumbonaceae</taxon>
        <taxon>Nelumbo</taxon>
    </lineage>
</organism>
<sequence length="22" mass="2543">MRKKNGWIPKSKQTKQGVNSVK</sequence>
<proteinExistence type="predicted"/>
<reference evidence="2 3" key="1">
    <citation type="journal article" date="2020" name="Mol. Biol. Evol.">
        <title>Distinct Expression and Methylation Patterns for Genes with Different Fates following a Single Whole-Genome Duplication in Flowering Plants.</title>
        <authorList>
            <person name="Shi T."/>
            <person name="Rahmani R.S."/>
            <person name="Gugger P.F."/>
            <person name="Wang M."/>
            <person name="Li H."/>
            <person name="Zhang Y."/>
            <person name="Li Z."/>
            <person name="Wang Q."/>
            <person name="Van de Peer Y."/>
            <person name="Marchal K."/>
            <person name="Chen J."/>
        </authorList>
    </citation>
    <scope>NUCLEOTIDE SEQUENCE [LARGE SCALE GENOMIC DNA]</scope>
    <source>
        <tissue evidence="2">Leaf</tissue>
    </source>
</reference>
<dbReference type="EMBL" id="DUZY01000002">
    <property type="protein sequence ID" value="DAD28837.1"/>
    <property type="molecule type" value="Genomic_DNA"/>
</dbReference>
<gene>
    <name evidence="2" type="ORF">HUJ06_030305</name>
</gene>
<protein>
    <submittedName>
        <fullName evidence="2">Uncharacterized protein</fullName>
    </submittedName>
</protein>
<evidence type="ECO:0000256" key="1">
    <source>
        <dbReference type="SAM" id="MobiDB-lite"/>
    </source>
</evidence>
<feature type="region of interest" description="Disordered" evidence="1">
    <location>
        <begin position="1"/>
        <end position="22"/>
    </location>
</feature>
<name>A0A822Y8U8_NELNU</name>
<evidence type="ECO:0000313" key="3">
    <source>
        <dbReference type="Proteomes" id="UP000607653"/>
    </source>
</evidence>
<dbReference type="Proteomes" id="UP000607653">
    <property type="component" value="Unassembled WGS sequence"/>
</dbReference>